<accession>A0A1I0CJ97</accession>
<protein>
    <submittedName>
        <fullName evidence="1">Uncharacterized protein</fullName>
    </submittedName>
</protein>
<gene>
    <name evidence="1" type="ORF">SAMN05421811_102329</name>
</gene>
<dbReference type="STRING" id="568860.SAMN05421811_102329"/>
<keyword evidence="2" id="KW-1185">Reference proteome</keyword>
<dbReference type="Proteomes" id="UP000199361">
    <property type="component" value="Unassembled WGS sequence"/>
</dbReference>
<organism evidence="1 2">
    <name type="scientific">Nonomuraea wenchangensis</name>
    <dbReference type="NCBI Taxonomy" id="568860"/>
    <lineage>
        <taxon>Bacteria</taxon>
        <taxon>Bacillati</taxon>
        <taxon>Actinomycetota</taxon>
        <taxon>Actinomycetes</taxon>
        <taxon>Streptosporangiales</taxon>
        <taxon>Streptosporangiaceae</taxon>
        <taxon>Nonomuraea</taxon>
    </lineage>
</organism>
<dbReference type="RefSeq" id="WP_091077898.1">
    <property type="nucleotide sequence ID" value="NZ_FOHX01000002.1"/>
</dbReference>
<proteinExistence type="predicted"/>
<sequence>MIHYLRMDAGFSSDDPNDSEDAFDAFTDRVFDELLNLQALDVGIVEPDLTAGLVARRISFLMGIEASTQDDAIKLFLANVQCALHAAECNTEGFPRYEPTLDAKPSLRRIEAADA</sequence>
<evidence type="ECO:0000313" key="2">
    <source>
        <dbReference type="Proteomes" id="UP000199361"/>
    </source>
</evidence>
<evidence type="ECO:0000313" key="1">
    <source>
        <dbReference type="EMBL" id="SET19242.1"/>
    </source>
</evidence>
<reference evidence="1 2" key="1">
    <citation type="submission" date="2016-10" db="EMBL/GenBank/DDBJ databases">
        <authorList>
            <person name="de Groot N.N."/>
        </authorList>
    </citation>
    <scope>NUCLEOTIDE SEQUENCE [LARGE SCALE GENOMIC DNA]</scope>
    <source>
        <strain evidence="1 2">CGMCC 4.5598</strain>
    </source>
</reference>
<dbReference type="OrthoDB" id="3387693at2"/>
<dbReference type="AlphaFoldDB" id="A0A1I0CJ97"/>
<name>A0A1I0CJ97_9ACTN</name>
<dbReference type="EMBL" id="FOHX01000002">
    <property type="protein sequence ID" value="SET19242.1"/>
    <property type="molecule type" value="Genomic_DNA"/>
</dbReference>